<evidence type="ECO:0000256" key="8">
    <source>
        <dbReference type="SAM" id="MobiDB-lite"/>
    </source>
</evidence>
<organism evidence="13 14">
    <name type="scientific">Mumia zhuanghuii</name>
    <dbReference type="NCBI Taxonomy" id="2585211"/>
    <lineage>
        <taxon>Bacteria</taxon>
        <taxon>Bacillati</taxon>
        <taxon>Actinomycetota</taxon>
        <taxon>Actinomycetes</taxon>
        <taxon>Propionibacteriales</taxon>
        <taxon>Nocardioidaceae</taxon>
        <taxon>Mumia</taxon>
    </lineage>
</organism>
<evidence type="ECO:0000256" key="6">
    <source>
        <dbReference type="ARBA" id="ARBA00022989"/>
    </source>
</evidence>
<dbReference type="EMBL" id="VDFR01000018">
    <property type="protein sequence ID" value="TNC50313.1"/>
    <property type="molecule type" value="Genomic_DNA"/>
</dbReference>
<evidence type="ECO:0000313" key="13">
    <source>
        <dbReference type="EMBL" id="TNC50313.1"/>
    </source>
</evidence>
<dbReference type="InterPro" id="IPR050297">
    <property type="entry name" value="LipidA_mod_glycosyltrf_83"/>
</dbReference>
<keyword evidence="5 9" id="KW-0812">Transmembrane</keyword>
<feature type="transmembrane region" description="Helical" evidence="9">
    <location>
        <begin position="102"/>
        <end position="119"/>
    </location>
</feature>
<feature type="transmembrane region" description="Helical" evidence="9">
    <location>
        <begin position="311"/>
        <end position="332"/>
    </location>
</feature>
<feature type="domain" description="Putative mannosyltransferase YkcA/B-like C-terminal" evidence="11">
    <location>
        <begin position="487"/>
        <end position="568"/>
    </location>
</feature>
<feature type="transmembrane region" description="Helical" evidence="9">
    <location>
        <begin position="286"/>
        <end position="305"/>
    </location>
</feature>
<feature type="transmembrane region" description="Helical" evidence="9">
    <location>
        <begin position="400"/>
        <end position="419"/>
    </location>
</feature>
<reference evidence="13 14" key="1">
    <citation type="submission" date="2019-05" db="EMBL/GenBank/DDBJ databases">
        <title>Mumia sp. nov., isolated from the intestinal contents of plateau pika (Ochotona curzoniae) in the Qinghai-Tibet plateau of China.</title>
        <authorList>
            <person name="Tian Z."/>
        </authorList>
    </citation>
    <scope>NUCLEOTIDE SEQUENCE [LARGE SCALE GENOMIC DNA]</scope>
    <source>
        <strain evidence="14">527</strain>
        <strain evidence="13">Z527</strain>
    </source>
</reference>
<dbReference type="GO" id="GO:0005886">
    <property type="term" value="C:plasma membrane"/>
    <property type="evidence" value="ECO:0007669"/>
    <property type="project" value="UniProtKB-SubCell"/>
</dbReference>
<proteinExistence type="predicted"/>
<dbReference type="GO" id="GO:0016763">
    <property type="term" value="F:pentosyltransferase activity"/>
    <property type="evidence" value="ECO:0007669"/>
    <property type="project" value="TreeGrafter"/>
</dbReference>
<feature type="transmembrane region" description="Helical" evidence="9">
    <location>
        <begin position="369"/>
        <end position="388"/>
    </location>
</feature>
<evidence type="ECO:0000256" key="9">
    <source>
        <dbReference type="SAM" id="Phobius"/>
    </source>
</evidence>
<evidence type="ECO:0000313" key="14">
    <source>
        <dbReference type="Proteomes" id="UP000306740"/>
    </source>
</evidence>
<keyword evidence="2" id="KW-1003">Cell membrane</keyword>
<evidence type="ECO:0000256" key="5">
    <source>
        <dbReference type="ARBA" id="ARBA00022692"/>
    </source>
</evidence>
<keyword evidence="4 13" id="KW-0808">Transferase</keyword>
<evidence type="ECO:0000256" key="7">
    <source>
        <dbReference type="ARBA" id="ARBA00023136"/>
    </source>
</evidence>
<dbReference type="Proteomes" id="UP000306740">
    <property type="component" value="Unassembled WGS sequence"/>
</dbReference>
<dbReference type="Pfam" id="PF13231">
    <property type="entry name" value="PMT_2"/>
    <property type="match status" value="1"/>
</dbReference>
<dbReference type="AlphaFoldDB" id="A0A5C4N0K7"/>
<dbReference type="InterPro" id="IPR056785">
    <property type="entry name" value="YkcA/B-like_C"/>
</dbReference>
<dbReference type="Pfam" id="PF24878">
    <property type="entry name" value="YkcB_C"/>
    <property type="match status" value="1"/>
</dbReference>
<name>A0A5C4N0K7_9ACTN</name>
<keyword evidence="6 9" id="KW-1133">Transmembrane helix</keyword>
<dbReference type="OrthoDB" id="5241882at2"/>
<keyword evidence="7 9" id="KW-0472">Membrane</keyword>
<evidence type="ECO:0000313" key="12">
    <source>
        <dbReference type="EMBL" id="TNC47574.1"/>
    </source>
</evidence>
<feature type="transmembrane region" description="Helical" evidence="9">
    <location>
        <begin position="169"/>
        <end position="188"/>
    </location>
</feature>
<dbReference type="GO" id="GO:0010041">
    <property type="term" value="P:response to iron(III) ion"/>
    <property type="evidence" value="ECO:0007669"/>
    <property type="project" value="TreeGrafter"/>
</dbReference>
<feature type="domain" description="Glycosyltransferase RgtA/B/C/D-like" evidence="10">
    <location>
        <begin position="27"/>
        <end position="182"/>
    </location>
</feature>
<evidence type="ECO:0000256" key="3">
    <source>
        <dbReference type="ARBA" id="ARBA00022676"/>
    </source>
</evidence>
<evidence type="ECO:0000256" key="4">
    <source>
        <dbReference type="ARBA" id="ARBA00022679"/>
    </source>
</evidence>
<evidence type="ECO:0000259" key="10">
    <source>
        <dbReference type="Pfam" id="PF13231"/>
    </source>
</evidence>
<comment type="subcellular location">
    <subcellularLocation>
        <location evidence="1">Cell membrane</location>
        <topology evidence="1">Multi-pass membrane protein</topology>
    </subcellularLocation>
</comment>
<feature type="transmembrane region" description="Helical" evidence="9">
    <location>
        <begin position="125"/>
        <end position="157"/>
    </location>
</feature>
<feature type="transmembrane region" description="Helical" evidence="9">
    <location>
        <begin position="72"/>
        <end position="95"/>
    </location>
</feature>
<protein>
    <submittedName>
        <fullName evidence="13">Glycosyltransferase family 39 protein</fullName>
    </submittedName>
</protein>
<comment type="caution">
    <text evidence="13">The sequence shown here is derived from an EMBL/GenBank/DDBJ whole genome shotgun (WGS) entry which is preliminary data.</text>
</comment>
<feature type="region of interest" description="Disordered" evidence="8">
    <location>
        <begin position="436"/>
        <end position="476"/>
    </location>
</feature>
<evidence type="ECO:0000256" key="2">
    <source>
        <dbReference type="ARBA" id="ARBA00022475"/>
    </source>
</evidence>
<dbReference type="GO" id="GO:0009103">
    <property type="term" value="P:lipopolysaccharide biosynthetic process"/>
    <property type="evidence" value="ECO:0007669"/>
    <property type="project" value="UniProtKB-ARBA"/>
</dbReference>
<feature type="compositionally biased region" description="Gly residues" evidence="8">
    <location>
        <begin position="439"/>
        <end position="476"/>
    </location>
</feature>
<feature type="transmembrane region" description="Helical" evidence="9">
    <location>
        <begin position="42"/>
        <end position="66"/>
    </location>
</feature>
<dbReference type="PANTHER" id="PTHR33908:SF3">
    <property type="entry name" value="UNDECAPRENYL PHOSPHATE-ALPHA-4-AMINO-4-DEOXY-L-ARABINOSE ARABINOSYL TRANSFERASE"/>
    <property type="match status" value="1"/>
</dbReference>
<accession>A0A5C4N0K7</accession>
<sequence>MAVQAGAQDWKAWFFGSLDAANGITVDKTPASLWLMGLSARVFGFSAFSMLLPQALLGVASVAVLYTAVRRWFSPSAALIAGAVLATTPVAALMFRFNNPDALLVFLMVVAAWAVTRAIDADKALRWLVLAGLLIGFAFLTKMLQAFLVLPALALAYGVAGSAPLRRRLLHLLAAAGSVVVGAGWWVLVAELWPASSRPYVGGSTNNSILELALGYNGLGRLNGNETGSVGGGGQGGGMWGTPGLGRLFSSEMQTQASWLLPAALVALVALLALSWRLARTDRTRAFAILWGGWLLVTGLTFSLMQGIIHSYYTVALAPAIAALVGAGTVTLWRRRTGLVPRALLAGTVVLTGLWQWRLLADTPTFVPWLRWVVVLAALGAGVLLLAGPELPGTGERTRGIAAGTAVLVTVAALVAPSASAAATIASAHTGSIVSAGPSSGGGPGGGGPGGAPGAPPGGTGGGPGGGGGTSFLGGGGTSGVSDELVSLLQASDARWAAAAQTANGAAPLQIASGEPVLAIGGFNGTDRFPTLAQFQERVADGEIGYYVAGTGHGGGRNSDIETWVTENFTPQTVGGTTVYDLAGQH</sequence>
<gene>
    <name evidence="13" type="ORF">FHE65_04225</name>
    <name evidence="12" type="ORF">FHE65_09535</name>
</gene>
<dbReference type="PANTHER" id="PTHR33908">
    <property type="entry name" value="MANNOSYLTRANSFERASE YKCB-RELATED"/>
    <property type="match status" value="1"/>
</dbReference>
<evidence type="ECO:0000256" key="1">
    <source>
        <dbReference type="ARBA" id="ARBA00004651"/>
    </source>
</evidence>
<dbReference type="EMBL" id="VDFR01000044">
    <property type="protein sequence ID" value="TNC47574.1"/>
    <property type="molecule type" value="Genomic_DNA"/>
</dbReference>
<keyword evidence="3" id="KW-0328">Glycosyltransferase</keyword>
<feature type="transmembrane region" description="Helical" evidence="9">
    <location>
        <begin position="339"/>
        <end position="357"/>
    </location>
</feature>
<feature type="transmembrane region" description="Helical" evidence="9">
    <location>
        <begin position="259"/>
        <end position="279"/>
    </location>
</feature>
<evidence type="ECO:0000259" key="11">
    <source>
        <dbReference type="Pfam" id="PF24878"/>
    </source>
</evidence>
<dbReference type="InterPro" id="IPR038731">
    <property type="entry name" value="RgtA/B/C-like"/>
</dbReference>